<proteinExistence type="predicted"/>
<protein>
    <submittedName>
        <fullName evidence="2">Putative palmitoyltransferase ZDHHC14</fullName>
    </submittedName>
</protein>
<accession>A0A556UYR8</accession>
<keyword evidence="2" id="KW-0808">Transferase</keyword>
<organism evidence="2 3">
    <name type="scientific">Bagarius yarrelli</name>
    <name type="common">Goonch</name>
    <name type="synonym">Bagrus yarrelli</name>
    <dbReference type="NCBI Taxonomy" id="175774"/>
    <lineage>
        <taxon>Eukaryota</taxon>
        <taxon>Metazoa</taxon>
        <taxon>Chordata</taxon>
        <taxon>Craniata</taxon>
        <taxon>Vertebrata</taxon>
        <taxon>Euteleostomi</taxon>
        <taxon>Actinopterygii</taxon>
        <taxon>Neopterygii</taxon>
        <taxon>Teleostei</taxon>
        <taxon>Ostariophysi</taxon>
        <taxon>Siluriformes</taxon>
        <taxon>Sisoridae</taxon>
        <taxon>Sisorinae</taxon>
        <taxon>Bagarius</taxon>
    </lineage>
</organism>
<dbReference type="Proteomes" id="UP000319801">
    <property type="component" value="Unassembled WGS sequence"/>
</dbReference>
<keyword evidence="1" id="KW-0472">Membrane</keyword>
<dbReference type="AlphaFoldDB" id="A0A556UYR8"/>
<evidence type="ECO:0000313" key="2">
    <source>
        <dbReference type="EMBL" id="TSP57638.1"/>
    </source>
</evidence>
<comment type="caution">
    <text evidence="2">The sequence shown here is derived from an EMBL/GenBank/DDBJ whole genome shotgun (WGS) entry which is preliminary data.</text>
</comment>
<reference evidence="2 3" key="1">
    <citation type="journal article" date="2019" name="Genome Biol. Evol.">
        <title>Whole-Genome Sequencing of the Giant Devil Catfish, Bagarius yarrelli.</title>
        <authorList>
            <person name="Jiang W."/>
            <person name="Lv Y."/>
            <person name="Cheng L."/>
            <person name="Yang K."/>
            <person name="Chao B."/>
            <person name="Wang X."/>
            <person name="Li Y."/>
            <person name="Pan X."/>
            <person name="You X."/>
            <person name="Zhang Y."/>
            <person name="Yang J."/>
            <person name="Li J."/>
            <person name="Zhang X."/>
            <person name="Liu S."/>
            <person name="Sun C."/>
            <person name="Yang J."/>
            <person name="Shi Q."/>
        </authorList>
    </citation>
    <scope>NUCLEOTIDE SEQUENCE [LARGE SCALE GENOMIC DNA]</scope>
    <source>
        <strain evidence="2">JWS20170419001</strain>
        <tissue evidence="2">Muscle</tissue>
    </source>
</reference>
<keyword evidence="1" id="KW-0812">Transmembrane</keyword>
<keyword evidence="1" id="KW-1133">Transmembrane helix</keyword>
<sequence length="244" mass="26389">METLLCSPFLYWHTVLEVVVCFFSIWSIVGLSGFHTYLISSNLTTNEDIKGSWSSKRGKENYNPYSYGNILTNCCAALCSPLPPRRGLVEPDAPQPATQTNGTNVCPTTQLQSHMCHQDQCIQSTKFVLQAATTPLLHVQPVLLSGGAVLQVKPSVGMPCSLHPSLPSSTTSLGCGGELLALHDPENLCHHHQLSHEAFASPEEMPSPGMVLPCTAHLAQLYDPASQDSLHEDSVRGLVKLSSV</sequence>
<keyword evidence="3" id="KW-1185">Reference proteome</keyword>
<evidence type="ECO:0000256" key="1">
    <source>
        <dbReference type="SAM" id="Phobius"/>
    </source>
</evidence>
<dbReference type="EMBL" id="VCAZ01000077">
    <property type="protein sequence ID" value="TSP57638.1"/>
    <property type="molecule type" value="Genomic_DNA"/>
</dbReference>
<feature type="transmembrane region" description="Helical" evidence="1">
    <location>
        <begin position="12"/>
        <end position="34"/>
    </location>
</feature>
<dbReference type="OrthoDB" id="4096362at2759"/>
<dbReference type="GO" id="GO:0016740">
    <property type="term" value="F:transferase activity"/>
    <property type="evidence" value="ECO:0007669"/>
    <property type="project" value="UniProtKB-KW"/>
</dbReference>
<name>A0A556UYR8_BAGYA</name>
<evidence type="ECO:0000313" key="3">
    <source>
        <dbReference type="Proteomes" id="UP000319801"/>
    </source>
</evidence>
<gene>
    <name evidence="2" type="ORF">Baya_10485</name>
</gene>